<gene>
    <name evidence="3" type="ORF">NMK_1673</name>
</gene>
<dbReference type="Pfam" id="PF10442">
    <property type="entry name" value="FIST_C"/>
    <property type="match status" value="1"/>
</dbReference>
<feature type="domain" description="FIST C-domain" evidence="2">
    <location>
        <begin position="199"/>
        <end position="337"/>
    </location>
</feature>
<dbReference type="OrthoDB" id="9770435at2"/>
<protein>
    <recommendedName>
        <fullName evidence="5">Histidine kinase</fullName>
    </recommendedName>
</protein>
<accession>A0A2R5FB35</accession>
<dbReference type="PANTHER" id="PTHR14939:SF5">
    <property type="entry name" value="F-BOX ONLY PROTEIN 22"/>
    <property type="match status" value="1"/>
</dbReference>
<feature type="domain" description="FIST" evidence="1">
    <location>
        <begin position="34"/>
        <end position="198"/>
    </location>
</feature>
<dbReference type="PANTHER" id="PTHR14939">
    <property type="entry name" value="F-BOX ONLY PROTEIN 22"/>
    <property type="match status" value="1"/>
</dbReference>
<dbReference type="RefSeq" id="WP_109015312.1">
    <property type="nucleotide sequence ID" value="NZ_BDOQ01000006.1"/>
</dbReference>
<name>A0A2R5FB35_9PROT</name>
<comment type="caution">
    <text evidence="3">The sequence shown here is derived from an EMBL/GenBank/DDBJ whole genome shotgun (WGS) entry which is preliminary data.</text>
</comment>
<reference evidence="3 4" key="1">
    <citation type="journal article" date="2018" name="Environ. Microbiol.">
        <title>Isolation and genomic characterization of Novimethylophilus kurashikiensis gen. nov. sp. nov., a new lanthanide-dependent methylotrophic species of Methylophilaceae.</title>
        <authorList>
            <person name="Lv H."/>
            <person name="Sahin N."/>
            <person name="Tani A."/>
        </authorList>
    </citation>
    <scope>NUCLEOTIDE SEQUENCE [LARGE SCALE GENOMIC DNA]</scope>
    <source>
        <strain evidence="3 4">La2-4</strain>
    </source>
</reference>
<organism evidence="3 4">
    <name type="scientific">Novimethylophilus kurashikiensis</name>
    <dbReference type="NCBI Taxonomy" id="1825523"/>
    <lineage>
        <taxon>Bacteria</taxon>
        <taxon>Pseudomonadati</taxon>
        <taxon>Pseudomonadota</taxon>
        <taxon>Betaproteobacteria</taxon>
        <taxon>Nitrosomonadales</taxon>
        <taxon>Methylophilaceae</taxon>
        <taxon>Novimethylophilus</taxon>
    </lineage>
</organism>
<dbReference type="InterPro" id="IPR013702">
    <property type="entry name" value="FIST_domain_N"/>
</dbReference>
<evidence type="ECO:0000313" key="4">
    <source>
        <dbReference type="Proteomes" id="UP000245081"/>
    </source>
</evidence>
<evidence type="ECO:0008006" key="5">
    <source>
        <dbReference type="Google" id="ProtNLM"/>
    </source>
</evidence>
<evidence type="ECO:0000313" key="3">
    <source>
        <dbReference type="EMBL" id="GBG14113.1"/>
    </source>
</evidence>
<evidence type="ECO:0000259" key="2">
    <source>
        <dbReference type="SMART" id="SM01204"/>
    </source>
</evidence>
<dbReference type="Proteomes" id="UP000245081">
    <property type="component" value="Unassembled WGS sequence"/>
</dbReference>
<dbReference type="AlphaFoldDB" id="A0A2R5FB35"/>
<dbReference type="EMBL" id="BDOQ01000006">
    <property type="protein sequence ID" value="GBG14113.1"/>
    <property type="molecule type" value="Genomic_DNA"/>
</dbReference>
<dbReference type="InterPro" id="IPR019494">
    <property type="entry name" value="FIST_C"/>
</dbReference>
<sequence>MNVGTGLALGREHKPELARRAVSEALANADLQVANSVLLFLTSEFARNPEPALMAAGAAASCVQVVGCSAPGIFTEQDWVLDAPAAAAMVFGNGYGLAAEPRPEAQQLLLSLAAPNAVNTTWLATPGRRFGGISGDATGQGPFSIWRNGKGVADGHCELAIQGATGAVGAAHGVRVLSEPKPVTAAVGHDIVFLGGKPALDTLQRAYPDQPDLPLHRLMAGIADSLEAFKHGNYRLAPLVCANETDRTVTLARLVEPEQLVFWALREADAAEADLAHTIDKLAAGLGAAPQFGLLFSCLGRGPYLYSGIDRDLERLQQRFPGMPFIGFYGNGEIAPINGTNELLQYSAVLGLFH</sequence>
<dbReference type="SMART" id="SM01204">
    <property type="entry name" value="FIST_C"/>
    <property type="match status" value="1"/>
</dbReference>
<keyword evidence="4" id="KW-1185">Reference proteome</keyword>
<dbReference type="SMART" id="SM00897">
    <property type="entry name" value="FIST"/>
    <property type="match status" value="1"/>
</dbReference>
<proteinExistence type="predicted"/>
<evidence type="ECO:0000259" key="1">
    <source>
        <dbReference type="SMART" id="SM00897"/>
    </source>
</evidence>
<dbReference type="Pfam" id="PF08495">
    <property type="entry name" value="FIST"/>
    <property type="match status" value="1"/>
</dbReference>